<organism evidence="2 3">
    <name type="scientific">Linum trigynum</name>
    <dbReference type="NCBI Taxonomy" id="586398"/>
    <lineage>
        <taxon>Eukaryota</taxon>
        <taxon>Viridiplantae</taxon>
        <taxon>Streptophyta</taxon>
        <taxon>Embryophyta</taxon>
        <taxon>Tracheophyta</taxon>
        <taxon>Spermatophyta</taxon>
        <taxon>Magnoliopsida</taxon>
        <taxon>eudicotyledons</taxon>
        <taxon>Gunneridae</taxon>
        <taxon>Pentapetalae</taxon>
        <taxon>rosids</taxon>
        <taxon>fabids</taxon>
        <taxon>Malpighiales</taxon>
        <taxon>Linaceae</taxon>
        <taxon>Linum</taxon>
    </lineage>
</organism>
<dbReference type="Proteomes" id="UP001497516">
    <property type="component" value="Chromosome 9"/>
</dbReference>
<accession>A0AAV2GSY6</accession>
<evidence type="ECO:0000313" key="2">
    <source>
        <dbReference type="EMBL" id="CAL1413916.1"/>
    </source>
</evidence>
<sequence>MSWVIMMDLLDLSLLFCALSVISASAATGSSDSDSAAAVLMNVNFDDSVKCCVVSAFRQGREEKAKKWQLFSPPPSQVWTGTCPEQEEQSRAGGGVCRHKATSLPPHVLFHLPDSPQISFEERCGPSTRFLRLSNPTTFPELSE</sequence>
<evidence type="ECO:0008006" key="4">
    <source>
        <dbReference type="Google" id="ProtNLM"/>
    </source>
</evidence>
<gene>
    <name evidence="2" type="ORF">LTRI10_LOCUS53111</name>
</gene>
<evidence type="ECO:0000313" key="3">
    <source>
        <dbReference type="Proteomes" id="UP001497516"/>
    </source>
</evidence>
<feature type="signal peptide" evidence="1">
    <location>
        <begin position="1"/>
        <end position="26"/>
    </location>
</feature>
<keyword evidence="1" id="KW-0732">Signal</keyword>
<protein>
    <recommendedName>
        <fullName evidence="4">Secreted protein</fullName>
    </recommendedName>
</protein>
<evidence type="ECO:0000256" key="1">
    <source>
        <dbReference type="SAM" id="SignalP"/>
    </source>
</evidence>
<dbReference type="AlphaFoldDB" id="A0AAV2GSY6"/>
<name>A0AAV2GSY6_9ROSI</name>
<dbReference type="EMBL" id="OZ034822">
    <property type="protein sequence ID" value="CAL1413916.1"/>
    <property type="molecule type" value="Genomic_DNA"/>
</dbReference>
<keyword evidence="3" id="KW-1185">Reference proteome</keyword>
<proteinExistence type="predicted"/>
<reference evidence="2 3" key="1">
    <citation type="submission" date="2024-04" db="EMBL/GenBank/DDBJ databases">
        <authorList>
            <person name="Fracassetti M."/>
        </authorList>
    </citation>
    <scope>NUCLEOTIDE SEQUENCE [LARGE SCALE GENOMIC DNA]</scope>
</reference>
<feature type="chain" id="PRO_5043516942" description="Secreted protein" evidence="1">
    <location>
        <begin position="27"/>
        <end position="144"/>
    </location>
</feature>